<dbReference type="EMBL" id="JBAPLU010000019">
    <property type="protein sequence ID" value="MEI4273337.1"/>
    <property type="molecule type" value="Genomic_DNA"/>
</dbReference>
<dbReference type="RefSeq" id="WP_336405458.1">
    <property type="nucleotide sequence ID" value="NZ_JBAPLU010000019.1"/>
</dbReference>
<evidence type="ECO:0000313" key="2">
    <source>
        <dbReference type="EMBL" id="MEI4273337.1"/>
    </source>
</evidence>
<keyword evidence="1" id="KW-0812">Transmembrane</keyword>
<organism evidence="2 3">
    <name type="scientific">Klenkia sesuvii</name>
    <dbReference type="NCBI Taxonomy" id="3103137"/>
    <lineage>
        <taxon>Bacteria</taxon>
        <taxon>Bacillati</taxon>
        <taxon>Actinomycetota</taxon>
        <taxon>Actinomycetes</taxon>
        <taxon>Geodermatophilales</taxon>
        <taxon>Geodermatophilaceae</taxon>
        <taxon>Klenkia</taxon>
    </lineage>
</organism>
<reference evidence="2 3" key="1">
    <citation type="submission" date="2024-03" db="EMBL/GenBank/DDBJ databases">
        <title>Draft genome sequence of Klenkia sp. LSe6-5.</title>
        <authorList>
            <person name="Duangmal K."/>
            <person name="Chantavorakit T."/>
        </authorList>
    </citation>
    <scope>NUCLEOTIDE SEQUENCE [LARGE SCALE GENOMIC DNA]</scope>
    <source>
        <strain evidence="2 3">LSe6-5</strain>
    </source>
</reference>
<comment type="caution">
    <text evidence="2">The sequence shown here is derived from an EMBL/GenBank/DDBJ whole genome shotgun (WGS) entry which is preliminary data.</text>
</comment>
<evidence type="ECO:0000313" key="3">
    <source>
        <dbReference type="Proteomes" id="UP001361570"/>
    </source>
</evidence>
<keyword evidence="1" id="KW-0472">Membrane</keyword>
<protein>
    <recommendedName>
        <fullName evidence="4">LPXTG-motif cell wall anchor domain-containing protein</fullName>
    </recommendedName>
</protein>
<evidence type="ECO:0008006" key="4">
    <source>
        <dbReference type="Google" id="ProtNLM"/>
    </source>
</evidence>
<name>A0ABU8DWW8_9ACTN</name>
<sequence>MYSKAGYVTASGVGGSTTLAYTGFDSLALVVAAVTLLFAGIALLKLVPRRAR</sequence>
<accession>A0ABU8DWW8</accession>
<feature type="transmembrane region" description="Helical" evidence="1">
    <location>
        <begin position="27"/>
        <end position="47"/>
    </location>
</feature>
<dbReference type="Proteomes" id="UP001361570">
    <property type="component" value="Unassembled WGS sequence"/>
</dbReference>
<evidence type="ECO:0000256" key="1">
    <source>
        <dbReference type="SAM" id="Phobius"/>
    </source>
</evidence>
<keyword evidence="1" id="KW-1133">Transmembrane helix</keyword>
<proteinExistence type="predicted"/>
<keyword evidence="3" id="KW-1185">Reference proteome</keyword>
<gene>
    <name evidence="2" type="ORF">TEK04_16575</name>
</gene>